<protein>
    <submittedName>
        <fullName evidence="1">NAD(P)-dependent oxidoreductase</fullName>
    </submittedName>
</protein>
<evidence type="ECO:0000313" key="1">
    <source>
        <dbReference type="EMBL" id="UOQ43902.1"/>
    </source>
</evidence>
<dbReference type="EMBL" id="CP095073">
    <property type="protein sequence ID" value="UOQ43902.1"/>
    <property type="molecule type" value="Genomic_DNA"/>
</dbReference>
<accession>A0ABY4EIM9</accession>
<dbReference type="Proteomes" id="UP000831787">
    <property type="component" value="Chromosome"/>
</dbReference>
<dbReference type="RefSeq" id="WP_244709425.1">
    <property type="nucleotide sequence ID" value="NZ_CP095073.1"/>
</dbReference>
<organism evidence="1 2">
    <name type="scientific">Halobacillus salinarum</name>
    <dbReference type="NCBI Taxonomy" id="2932257"/>
    <lineage>
        <taxon>Bacteria</taxon>
        <taxon>Bacillati</taxon>
        <taxon>Bacillota</taxon>
        <taxon>Bacilli</taxon>
        <taxon>Bacillales</taxon>
        <taxon>Bacillaceae</taxon>
        <taxon>Halobacillus</taxon>
    </lineage>
</organism>
<gene>
    <name evidence="1" type="ORF">MUN89_18830</name>
</gene>
<sequence length="338" mass="37930">METIEELELKMCQPSKELIHDLSQLQGDIMILGVGGKMGPTLAMLAKNAVRSGQVNRRIIGVSRFSSGSLQAELEDFGIETLKADLLQDEELQGLPEVDNIIYMAGNKFGTNGNEHFTWAMNAYLPGRVAEKFKNSRMVAFSTGNVYPHSLVGRGGSSEENRPGPVGEYAQSCLGRERVLTYFSHAYRMPQVHFRLNYAIDLRYGVLVEIAKAVIEERPIDLAMGFVNVIWQGDANEMALRSLLHCDSPPLTLNITGPETLSVRWLAERFGEQLGKKPMFSGEEQEKALLNNASRSHQLFGYPKVSIREMIEWTAEWLKHNGELLGKPTHFQERKGNY</sequence>
<keyword evidence="2" id="KW-1185">Reference proteome</keyword>
<name>A0ABY4EIM9_9BACI</name>
<evidence type="ECO:0000313" key="2">
    <source>
        <dbReference type="Proteomes" id="UP000831787"/>
    </source>
</evidence>
<dbReference type="Gene3D" id="3.40.50.720">
    <property type="entry name" value="NAD(P)-binding Rossmann-like Domain"/>
    <property type="match status" value="1"/>
</dbReference>
<dbReference type="SUPFAM" id="SSF51735">
    <property type="entry name" value="NAD(P)-binding Rossmann-fold domains"/>
    <property type="match status" value="1"/>
</dbReference>
<reference evidence="1 2" key="1">
    <citation type="submission" date="2022-04" db="EMBL/GenBank/DDBJ databases">
        <title>Halobacillus sp. isolated from saltern.</title>
        <authorList>
            <person name="Won M."/>
            <person name="Lee C.-M."/>
            <person name="Woen H.-Y."/>
            <person name="Kwon S.-W."/>
        </authorList>
    </citation>
    <scope>NUCLEOTIDE SEQUENCE [LARGE SCALE GENOMIC DNA]</scope>
    <source>
        <strain evidence="1 2">SSBR10-3</strain>
    </source>
</reference>
<proteinExistence type="predicted"/>
<dbReference type="InterPro" id="IPR036291">
    <property type="entry name" value="NAD(P)-bd_dom_sf"/>
</dbReference>